<reference evidence="1" key="1">
    <citation type="journal article" date="2014" name="Front. Microbiol.">
        <title>High frequency of phylogenetically diverse reductive dehalogenase-homologous genes in deep subseafloor sedimentary metagenomes.</title>
        <authorList>
            <person name="Kawai M."/>
            <person name="Futagami T."/>
            <person name="Toyoda A."/>
            <person name="Takaki Y."/>
            <person name="Nishi S."/>
            <person name="Hori S."/>
            <person name="Arai W."/>
            <person name="Tsubouchi T."/>
            <person name="Morono Y."/>
            <person name="Uchiyama I."/>
            <person name="Ito T."/>
            <person name="Fujiyama A."/>
            <person name="Inagaki F."/>
            <person name="Takami H."/>
        </authorList>
    </citation>
    <scope>NUCLEOTIDE SEQUENCE</scope>
    <source>
        <strain evidence="1">Expedition CK06-06</strain>
    </source>
</reference>
<dbReference type="AlphaFoldDB" id="X0YVD0"/>
<gene>
    <name evidence="1" type="ORF">S01H4_19958</name>
</gene>
<evidence type="ECO:0000313" key="1">
    <source>
        <dbReference type="EMBL" id="GAG60200.1"/>
    </source>
</evidence>
<sequence>MKKVLKKIFSDGTNPSLSLKYPGLVTFAVEKKLAEYKKTANLL</sequence>
<comment type="caution">
    <text evidence="1">The sequence shown here is derived from an EMBL/GenBank/DDBJ whole genome shotgun (WGS) entry which is preliminary data.</text>
</comment>
<protein>
    <submittedName>
        <fullName evidence="1">Uncharacterized protein</fullName>
    </submittedName>
</protein>
<organism evidence="1">
    <name type="scientific">marine sediment metagenome</name>
    <dbReference type="NCBI Taxonomy" id="412755"/>
    <lineage>
        <taxon>unclassified sequences</taxon>
        <taxon>metagenomes</taxon>
        <taxon>ecological metagenomes</taxon>
    </lineage>
</organism>
<dbReference type="EMBL" id="BART01008938">
    <property type="protein sequence ID" value="GAG60200.1"/>
    <property type="molecule type" value="Genomic_DNA"/>
</dbReference>
<accession>X0YVD0</accession>
<proteinExistence type="predicted"/>
<name>X0YVD0_9ZZZZ</name>